<feature type="repeat" description="PPR" evidence="4">
    <location>
        <begin position="347"/>
        <end position="381"/>
    </location>
</feature>
<evidence type="ECO:0000256" key="4">
    <source>
        <dbReference type="PROSITE-ProRule" id="PRU00708"/>
    </source>
</evidence>
<keyword evidence="6" id="KW-1185">Reference proteome</keyword>
<protein>
    <recommendedName>
        <fullName evidence="7">Pentatricopeptide repeat-containing protein</fullName>
    </recommendedName>
</protein>
<evidence type="ECO:0000256" key="3">
    <source>
        <dbReference type="PROSITE-ProRule" id="PRU00339"/>
    </source>
</evidence>
<dbReference type="SUPFAM" id="SSF48452">
    <property type="entry name" value="TPR-like"/>
    <property type="match status" value="1"/>
</dbReference>
<feature type="repeat" description="PPR" evidence="4">
    <location>
        <begin position="138"/>
        <end position="172"/>
    </location>
</feature>
<evidence type="ECO:0000256" key="2">
    <source>
        <dbReference type="ARBA" id="ARBA00022737"/>
    </source>
</evidence>
<dbReference type="NCBIfam" id="TIGR00756">
    <property type="entry name" value="PPR"/>
    <property type="match status" value="3"/>
</dbReference>
<dbReference type="Pfam" id="PF01535">
    <property type="entry name" value="PPR"/>
    <property type="match status" value="3"/>
</dbReference>
<keyword evidence="3" id="KW-0802">TPR repeat</keyword>
<dbReference type="AlphaFoldDB" id="A0AAE1NAS6"/>
<dbReference type="GO" id="GO:0003729">
    <property type="term" value="F:mRNA binding"/>
    <property type="evidence" value="ECO:0007669"/>
    <property type="project" value="UniProtKB-ARBA"/>
</dbReference>
<comment type="similarity">
    <text evidence="1">Belongs to the PPR family. P subfamily.</text>
</comment>
<dbReference type="InterPro" id="IPR011990">
    <property type="entry name" value="TPR-like_helical_dom_sf"/>
</dbReference>
<accession>A0AAE1NAS6</accession>
<organism evidence="5 6">
    <name type="scientific">Acacia crassicarpa</name>
    <name type="common">northern wattle</name>
    <dbReference type="NCBI Taxonomy" id="499986"/>
    <lineage>
        <taxon>Eukaryota</taxon>
        <taxon>Viridiplantae</taxon>
        <taxon>Streptophyta</taxon>
        <taxon>Embryophyta</taxon>
        <taxon>Tracheophyta</taxon>
        <taxon>Spermatophyta</taxon>
        <taxon>Magnoliopsida</taxon>
        <taxon>eudicotyledons</taxon>
        <taxon>Gunneridae</taxon>
        <taxon>Pentapetalae</taxon>
        <taxon>rosids</taxon>
        <taxon>fabids</taxon>
        <taxon>Fabales</taxon>
        <taxon>Fabaceae</taxon>
        <taxon>Caesalpinioideae</taxon>
        <taxon>mimosoid clade</taxon>
        <taxon>Acacieae</taxon>
        <taxon>Acacia</taxon>
    </lineage>
</organism>
<sequence length="501" mass="57279">MTTTNFFTNLKKSLNFATKSVISRPFCSANVHSATYRGNLPSRIIPQGNPSISLVPVLDQWVEEGNPVHNVDLRRIVKDLRARLRFKQALEISEWMRSKGLCPFSHGDQAVLLDLIGKVRGLEFAENYFQDLSDADKTEKQYGALLNCYVRERLVDKSLSLMHKMKELGYASVLDYNNIMCLYIHTGQHEKVPDVFAQIKEAGLFPNDFSYRICITSYGARSDLGNMEKVLEEMERQSYISKGWNVYSMVANFFIKAGQKEGALIYLKKCEDKAGNDALAYNHLITHYTSLGNKRAVLRLWNLLKARGKKQINRYYINMLGSLVKLEDLEEAEKLLQEWESSGNYFDFRVPNMLLIAYSQMGMMEKAETLLQSMIGEGKTPTPNSWSIIASGYVAKQDMEKAFQCMKQALALRAENEGWKPKLDLISGILSWSSYHKNMDEVEEFVNSLKTVIPMNRDMYLSLLKVHVRRGDQVDEILERMKADGVVVDEEVESILSSKEQ</sequence>
<reference evidence="5" key="1">
    <citation type="submission" date="2023-10" db="EMBL/GenBank/DDBJ databases">
        <title>Chromosome-level genome of the transformable northern wattle, Acacia crassicarpa.</title>
        <authorList>
            <person name="Massaro I."/>
            <person name="Sinha N.R."/>
            <person name="Poethig S."/>
            <person name="Leichty A.R."/>
        </authorList>
    </citation>
    <scope>NUCLEOTIDE SEQUENCE</scope>
    <source>
        <strain evidence="5">Acra3RX</strain>
        <tissue evidence="5">Leaf</tissue>
    </source>
</reference>
<comment type="caution">
    <text evidence="5">The sequence shown here is derived from an EMBL/GenBank/DDBJ whole genome shotgun (WGS) entry which is preliminary data.</text>
</comment>
<name>A0AAE1NAS6_9FABA</name>
<dbReference type="PROSITE" id="PS51375">
    <property type="entry name" value="PPR"/>
    <property type="match status" value="2"/>
</dbReference>
<dbReference type="EMBL" id="JAWXYG010000001">
    <property type="protein sequence ID" value="KAK4285957.1"/>
    <property type="molecule type" value="Genomic_DNA"/>
</dbReference>
<dbReference type="Pfam" id="PF13041">
    <property type="entry name" value="PPR_2"/>
    <property type="match status" value="1"/>
</dbReference>
<evidence type="ECO:0000313" key="5">
    <source>
        <dbReference type="EMBL" id="KAK4285957.1"/>
    </source>
</evidence>
<dbReference type="Proteomes" id="UP001293593">
    <property type="component" value="Unassembled WGS sequence"/>
</dbReference>
<dbReference type="PANTHER" id="PTHR45717">
    <property type="entry name" value="OS12G0527900 PROTEIN"/>
    <property type="match status" value="1"/>
</dbReference>
<dbReference type="PANTHER" id="PTHR45717:SF7">
    <property type="entry name" value="PENTACOTRIPEPTIDE-REPEAT REGION OF PRORP DOMAIN-CONTAINING PROTEIN"/>
    <property type="match status" value="1"/>
</dbReference>
<dbReference type="InterPro" id="IPR019734">
    <property type="entry name" value="TPR_rpt"/>
</dbReference>
<dbReference type="InterPro" id="IPR002885">
    <property type="entry name" value="PPR_rpt"/>
</dbReference>
<dbReference type="Gene3D" id="1.25.40.10">
    <property type="entry name" value="Tetratricopeptide repeat domain"/>
    <property type="match status" value="4"/>
</dbReference>
<evidence type="ECO:0008006" key="7">
    <source>
        <dbReference type="Google" id="ProtNLM"/>
    </source>
</evidence>
<feature type="repeat" description="TPR" evidence="3">
    <location>
        <begin position="383"/>
        <end position="416"/>
    </location>
</feature>
<gene>
    <name evidence="5" type="ORF">QN277_002580</name>
</gene>
<keyword evidence="2" id="KW-0677">Repeat</keyword>
<proteinExistence type="inferred from homology"/>
<evidence type="ECO:0000313" key="6">
    <source>
        <dbReference type="Proteomes" id="UP001293593"/>
    </source>
</evidence>
<dbReference type="PROSITE" id="PS50005">
    <property type="entry name" value="TPR"/>
    <property type="match status" value="1"/>
</dbReference>
<evidence type="ECO:0000256" key="1">
    <source>
        <dbReference type="ARBA" id="ARBA00007626"/>
    </source>
</evidence>
<dbReference type="GO" id="GO:0005739">
    <property type="term" value="C:mitochondrion"/>
    <property type="evidence" value="ECO:0007669"/>
    <property type="project" value="TreeGrafter"/>
</dbReference>